<name>A0A150GXZ1_GONPE</name>
<gene>
    <name evidence="2" type="ORF">GPECTOR_4g752</name>
</gene>
<evidence type="ECO:0000313" key="2">
    <source>
        <dbReference type="EMBL" id="KXZ54685.1"/>
    </source>
</evidence>
<sequence length="178" mass="18612">MGVAVGMFVAWGDVRGEWGACPAAAGYTLYAGKDIAHFDIASVSSVADAATKCNANPSCNSFNWNLALGLGYTKTVVYSAAQAASYADICFYAKGCSDIAGFTLYTDIDIPGSDIVKVTTTASAAAAQCLANSACKSVLWAPIFSPPYGFTKSIGYSANASKAYKVCMCKRLHMLIFV</sequence>
<dbReference type="Pfam" id="PF14295">
    <property type="entry name" value="PAN_4"/>
    <property type="match status" value="2"/>
</dbReference>
<dbReference type="InterPro" id="IPR003609">
    <property type="entry name" value="Pan_app"/>
</dbReference>
<protein>
    <recommendedName>
        <fullName evidence="1">Apple domain-containing protein</fullName>
    </recommendedName>
</protein>
<accession>A0A150GXZ1</accession>
<organism evidence="2 3">
    <name type="scientific">Gonium pectorale</name>
    <name type="common">Green alga</name>
    <dbReference type="NCBI Taxonomy" id="33097"/>
    <lineage>
        <taxon>Eukaryota</taxon>
        <taxon>Viridiplantae</taxon>
        <taxon>Chlorophyta</taxon>
        <taxon>core chlorophytes</taxon>
        <taxon>Chlorophyceae</taxon>
        <taxon>CS clade</taxon>
        <taxon>Chlamydomonadales</taxon>
        <taxon>Volvocaceae</taxon>
        <taxon>Gonium</taxon>
    </lineage>
</organism>
<dbReference type="AlphaFoldDB" id="A0A150GXZ1"/>
<feature type="domain" description="Apple" evidence="1">
    <location>
        <begin position="30"/>
        <end position="67"/>
    </location>
</feature>
<reference evidence="3" key="1">
    <citation type="journal article" date="2016" name="Nat. Commun.">
        <title>The Gonium pectorale genome demonstrates co-option of cell cycle regulation during the evolution of multicellularity.</title>
        <authorList>
            <person name="Hanschen E.R."/>
            <person name="Marriage T.N."/>
            <person name="Ferris P.J."/>
            <person name="Hamaji T."/>
            <person name="Toyoda A."/>
            <person name="Fujiyama A."/>
            <person name="Neme R."/>
            <person name="Noguchi H."/>
            <person name="Minakuchi Y."/>
            <person name="Suzuki M."/>
            <person name="Kawai-Toyooka H."/>
            <person name="Smith D.R."/>
            <person name="Sparks H."/>
            <person name="Anderson J."/>
            <person name="Bakaric R."/>
            <person name="Luria V."/>
            <person name="Karger A."/>
            <person name="Kirschner M.W."/>
            <person name="Durand P.M."/>
            <person name="Michod R.E."/>
            <person name="Nozaki H."/>
            <person name="Olson B.J."/>
        </authorList>
    </citation>
    <scope>NUCLEOTIDE SEQUENCE [LARGE SCALE GENOMIC DNA]</scope>
    <source>
        <strain evidence="3">NIES-2863</strain>
    </source>
</reference>
<feature type="domain" description="Apple" evidence="1">
    <location>
        <begin position="108"/>
        <end position="142"/>
    </location>
</feature>
<dbReference type="EMBL" id="LSYV01000005">
    <property type="protein sequence ID" value="KXZ54685.1"/>
    <property type="molecule type" value="Genomic_DNA"/>
</dbReference>
<dbReference type="STRING" id="33097.A0A150GXZ1"/>
<evidence type="ECO:0000313" key="3">
    <source>
        <dbReference type="Proteomes" id="UP000075714"/>
    </source>
</evidence>
<comment type="caution">
    <text evidence="2">The sequence shown here is derived from an EMBL/GenBank/DDBJ whole genome shotgun (WGS) entry which is preliminary data.</text>
</comment>
<keyword evidence="3" id="KW-1185">Reference proteome</keyword>
<evidence type="ECO:0000259" key="1">
    <source>
        <dbReference type="Pfam" id="PF14295"/>
    </source>
</evidence>
<dbReference type="Proteomes" id="UP000075714">
    <property type="component" value="Unassembled WGS sequence"/>
</dbReference>
<proteinExistence type="predicted"/>